<feature type="domain" description="ABC-type transport auxiliary lipoprotein component" evidence="1">
    <location>
        <begin position="44"/>
        <end position="189"/>
    </location>
</feature>
<dbReference type="InterPro" id="IPR005586">
    <property type="entry name" value="ABC_trans_aux"/>
</dbReference>
<dbReference type="SUPFAM" id="SSF159594">
    <property type="entry name" value="XCC0632-like"/>
    <property type="match status" value="1"/>
</dbReference>
<reference evidence="2" key="1">
    <citation type="submission" date="2016-10" db="EMBL/GenBank/DDBJ databases">
        <authorList>
            <person name="de Groot N.N."/>
        </authorList>
    </citation>
    <scope>NUCLEOTIDE SEQUENCE</scope>
</reference>
<dbReference type="Gene3D" id="3.40.50.10610">
    <property type="entry name" value="ABC-type transport auxiliary lipoprotein component"/>
    <property type="match status" value="1"/>
</dbReference>
<dbReference type="AlphaFoldDB" id="A0A1W1BSA5"/>
<proteinExistence type="predicted"/>
<dbReference type="PROSITE" id="PS51257">
    <property type="entry name" value="PROKAR_LIPOPROTEIN"/>
    <property type="match status" value="1"/>
</dbReference>
<evidence type="ECO:0000259" key="1">
    <source>
        <dbReference type="Pfam" id="PF03886"/>
    </source>
</evidence>
<sequence>MKIVLGSFLLFFLTACSTTYPAVTQYRIEAENLQKSLSVNACKKHSLKVAQAFVRSSLMSKKMKYVVGTYQEGTFNQSEWAEDLNRAITDAIVSSLRDANLFETVTSYKSTSVAEYTLESSVSEFTQHFSEDEKSSFVKLDIAFMLVDNASGKALATKRIVKEMSTKSADAKGGVAALNSLLQKSLREMQTWIVKSCQ</sequence>
<organism evidence="2">
    <name type="scientific">hydrothermal vent metagenome</name>
    <dbReference type="NCBI Taxonomy" id="652676"/>
    <lineage>
        <taxon>unclassified sequences</taxon>
        <taxon>metagenomes</taxon>
        <taxon>ecological metagenomes</taxon>
    </lineage>
</organism>
<dbReference type="Pfam" id="PF03886">
    <property type="entry name" value="ABC_trans_aux"/>
    <property type="match status" value="1"/>
</dbReference>
<name>A0A1W1BSA5_9ZZZZ</name>
<dbReference type="EMBL" id="FPHK01000020">
    <property type="protein sequence ID" value="SFV56365.1"/>
    <property type="molecule type" value="Genomic_DNA"/>
</dbReference>
<accession>A0A1W1BSA5</accession>
<protein>
    <recommendedName>
        <fullName evidence="1">ABC-type transport auxiliary lipoprotein component domain-containing protein</fullName>
    </recommendedName>
</protein>
<evidence type="ECO:0000313" key="2">
    <source>
        <dbReference type="EMBL" id="SFV56365.1"/>
    </source>
</evidence>
<gene>
    <name evidence="2" type="ORF">MNB_SM-6-146</name>
</gene>